<dbReference type="CDD" id="cd00156">
    <property type="entry name" value="REC"/>
    <property type="match status" value="1"/>
</dbReference>
<sequence length="461" mass="51163">MGSVLIIDDEKIVTRIFAEAVRQNGHQPLEAHSLAEGLAVAYDQNIDLILLDVRFPEGNGIEAVQSLRQTPGEPEIIIVTGYGDPDAAEQAMHYGAWDYVLKPPDMDLLAQSLSRALAYRKQRQETRESLSLERDQIIGTSPSLNRSLDQAAQAAASDINVLLTGETGTGKELYAGAIHATSARGKSNFVVVDCAALCASLAESELFGHEKGAFTGAEKKRKGLVCSADGGTLFLDEIGELSLDLQKKLLRVLQEKKFHPVGSEQELRCDFRIIAATNKNLKAMVEAEKFRSDLLYRLSAFTLDIPPLRERKQDIPDLIDTYVVEACKEEKLPCKQVASDFYDIATNFPWPGNVRELVGAVYRSVSIARQEPVLFARHLPKEIRVHQLRSEVSQSSPSPSQPQKSMPPLQDVRNQALSRAEKNYLQELVEFTNKDISSSCEISGLSRSRLYALLKKHDIQY</sequence>
<dbReference type="GO" id="GO:0006355">
    <property type="term" value="P:regulation of DNA-templated transcription"/>
    <property type="evidence" value="ECO:0007669"/>
    <property type="project" value="InterPro"/>
</dbReference>
<dbReference type="FunFam" id="3.40.50.300:FF:000006">
    <property type="entry name" value="DNA-binding transcriptional regulator NtrC"/>
    <property type="match status" value="1"/>
</dbReference>
<evidence type="ECO:0000259" key="6">
    <source>
        <dbReference type="PROSITE" id="PS50110"/>
    </source>
</evidence>
<evidence type="ECO:0000256" key="2">
    <source>
        <dbReference type="ARBA" id="ARBA00022840"/>
    </source>
</evidence>
<dbReference type="Pfam" id="PF25601">
    <property type="entry name" value="AAA_lid_14"/>
    <property type="match status" value="1"/>
</dbReference>
<dbReference type="eggNOG" id="COG2204">
    <property type="taxonomic scope" value="Bacteria"/>
</dbReference>
<organism evidence="7 8">
    <name type="scientific">Desulfohalobium retbaense (strain ATCC 49708 / DSM 5692 / JCM 16813 / HR100)</name>
    <dbReference type="NCBI Taxonomy" id="485915"/>
    <lineage>
        <taxon>Bacteria</taxon>
        <taxon>Pseudomonadati</taxon>
        <taxon>Thermodesulfobacteriota</taxon>
        <taxon>Desulfovibrionia</taxon>
        <taxon>Desulfovibrionales</taxon>
        <taxon>Desulfohalobiaceae</taxon>
        <taxon>Desulfohalobium</taxon>
    </lineage>
</organism>
<dbReference type="InterPro" id="IPR002078">
    <property type="entry name" value="Sigma_54_int"/>
</dbReference>
<dbReference type="PROSITE" id="PS50045">
    <property type="entry name" value="SIGMA54_INTERACT_4"/>
    <property type="match status" value="1"/>
</dbReference>
<keyword evidence="8" id="KW-1185">Reference proteome</keyword>
<evidence type="ECO:0000259" key="5">
    <source>
        <dbReference type="PROSITE" id="PS50045"/>
    </source>
</evidence>
<keyword evidence="3" id="KW-0597">Phosphoprotein</keyword>
<dbReference type="SUPFAM" id="SSF46689">
    <property type="entry name" value="Homeodomain-like"/>
    <property type="match status" value="1"/>
</dbReference>
<evidence type="ECO:0000256" key="1">
    <source>
        <dbReference type="ARBA" id="ARBA00022741"/>
    </source>
</evidence>
<dbReference type="Pfam" id="PF00072">
    <property type="entry name" value="Response_reg"/>
    <property type="match status" value="1"/>
</dbReference>
<keyword evidence="1" id="KW-0547">Nucleotide-binding</keyword>
<dbReference type="STRING" id="485915.Dret_0934"/>
<protein>
    <submittedName>
        <fullName evidence="7">Two component, sigma54 specific, transcriptional regulator, Fis family</fullName>
    </submittedName>
</protein>
<dbReference type="PANTHER" id="PTHR32071:SF113">
    <property type="entry name" value="ALGINATE BIOSYNTHESIS TRANSCRIPTIONAL REGULATORY PROTEIN ALGB"/>
    <property type="match status" value="1"/>
</dbReference>
<proteinExistence type="predicted"/>
<dbReference type="Gene3D" id="3.40.50.2300">
    <property type="match status" value="1"/>
</dbReference>
<accession>C8X1C8</accession>
<evidence type="ECO:0000313" key="8">
    <source>
        <dbReference type="Proteomes" id="UP000001052"/>
    </source>
</evidence>
<dbReference type="InterPro" id="IPR027417">
    <property type="entry name" value="P-loop_NTPase"/>
</dbReference>
<dbReference type="Gene3D" id="3.40.50.300">
    <property type="entry name" value="P-loop containing nucleotide triphosphate hydrolases"/>
    <property type="match status" value="1"/>
</dbReference>
<dbReference type="PROSITE" id="PS50110">
    <property type="entry name" value="RESPONSE_REGULATORY"/>
    <property type="match status" value="1"/>
</dbReference>
<dbReference type="PROSITE" id="PS00676">
    <property type="entry name" value="SIGMA54_INTERACT_2"/>
    <property type="match status" value="1"/>
</dbReference>
<evidence type="ECO:0000313" key="7">
    <source>
        <dbReference type="EMBL" id="ACV68225.1"/>
    </source>
</evidence>
<reference evidence="8" key="1">
    <citation type="submission" date="2009-09" db="EMBL/GenBank/DDBJ databases">
        <title>The complete chromosome of Desulfohalobium retbaense DSM 5692.</title>
        <authorList>
            <consortium name="US DOE Joint Genome Institute (JGI-PGF)"/>
            <person name="Lucas S."/>
            <person name="Copeland A."/>
            <person name="Lapidus A."/>
            <person name="Glavina del Rio T."/>
            <person name="Dalin E."/>
            <person name="Tice H."/>
            <person name="Bruce D."/>
            <person name="Goodwin L."/>
            <person name="Pitluck S."/>
            <person name="Kyrpides N."/>
            <person name="Mavromatis K."/>
            <person name="Ivanova N."/>
            <person name="Mikhailova N."/>
            <person name="Munk A.C."/>
            <person name="Brettin T."/>
            <person name="Detter J.C."/>
            <person name="Han C."/>
            <person name="Tapia R."/>
            <person name="Larimer F."/>
            <person name="Land M."/>
            <person name="Hauser L."/>
            <person name="Markowitz V."/>
            <person name="Cheng J.-F."/>
            <person name="Hugenholtz P."/>
            <person name="Woyke T."/>
            <person name="Wu D."/>
            <person name="Spring S."/>
            <person name="Klenk H.-P."/>
            <person name="Eisen J.A."/>
        </authorList>
    </citation>
    <scope>NUCLEOTIDE SEQUENCE [LARGE SCALE GENOMIC DNA]</scope>
    <source>
        <strain evidence="8">DSM 5692</strain>
    </source>
</reference>
<dbReference type="GO" id="GO:0005524">
    <property type="term" value="F:ATP binding"/>
    <property type="evidence" value="ECO:0007669"/>
    <property type="project" value="UniProtKB-KW"/>
</dbReference>
<feature type="compositionally biased region" description="Low complexity" evidence="4">
    <location>
        <begin position="393"/>
        <end position="410"/>
    </location>
</feature>
<dbReference type="SUPFAM" id="SSF52540">
    <property type="entry name" value="P-loop containing nucleoside triphosphate hydrolases"/>
    <property type="match status" value="1"/>
</dbReference>
<dbReference type="RefSeq" id="WP_015751381.1">
    <property type="nucleotide sequence ID" value="NC_013223.1"/>
</dbReference>
<name>C8X1C8_DESRD</name>
<dbReference type="PANTHER" id="PTHR32071">
    <property type="entry name" value="TRANSCRIPTIONAL REGULATORY PROTEIN"/>
    <property type="match status" value="1"/>
</dbReference>
<dbReference type="InterPro" id="IPR009057">
    <property type="entry name" value="Homeodomain-like_sf"/>
</dbReference>
<dbReference type="InterPro" id="IPR001789">
    <property type="entry name" value="Sig_transdc_resp-reg_receiver"/>
</dbReference>
<dbReference type="OrthoDB" id="9763792at2"/>
<evidence type="ECO:0000256" key="3">
    <source>
        <dbReference type="PROSITE-ProRule" id="PRU00169"/>
    </source>
</evidence>
<dbReference type="SMART" id="SM00448">
    <property type="entry name" value="REC"/>
    <property type="match status" value="1"/>
</dbReference>
<dbReference type="CDD" id="cd00009">
    <property type="entry name" value="AAA"/>
    <property type="match status" value="1"/>
</dbReference>
<feature type="modified residue" description="4-aspartylphosphate" evidence="3">
    <location>
        <position position="52"/>
    </location>
</feature>
<gene>
    <name evidence="7" type="ordered locus">Dret_0934</name>
</gene>
<reference evidence="7 8" key="2">
    <citation type="journal article" date="2010" name="Stand. Genomic Sci.">
        <title>Complete genome sequence of Desulfohalobium retbaense type strain (HR(100)).</title>
        <authorList>
            <person name="Spring S."/>
            <person name="Nolan M."/>
            <person name="Lapidus A."/>
            <person name="Glavina Del Rio T."/>
            <person name="Copeland A."/>
            <person name="Tice H."/>
            <person name="Cheng J.F."/>
            <person name="Lucas S."/>
            <person name="Land M."/>
            <person name="Chen F."/>
            <person name="Bruce D."/>
            <person name="Goodwin L."/>
            <person name="Pitluck S."/>
            <person name="Ivanova N."/>
            <person name="Mavromatis K."/>
            <person name="Mikhailova N."/>
            <person name="Pati A."/>
            <person name="Chen A."/>
            <person name="Palaniappan K."/>
            <person name="Hauser L."/>
            <person name="Chang Y.J."/>
            <person name="Jeffries C.D."/>
            <person name="Munk C."/>
            <person name="Kiss H."/>
            <person name="Chain P."/>
            <person name="Han C."/>
            <person name="Brettin T."/>
            <person name="Detter J.C."/>
            <person name="Schuler E."/>
            <person name="Goker M."/>
            <person name="Rohde M."/>
            <person name="Bristow J."/>
            <person name="Eisen J.A."/>
            <person name="Markowitz V."/>
            <person name="Hugenholtz P."/>
            <person name="Kyrpides N.C."/>
            <person name="Klenk H.P."/>
        </authorList>
    </citation>
    <scope>NUCLEOTIDE SEQUENCE [LARGE SCALE GENOMIC DNA]</scope>
    <source>
        <strain evidence="7 8">DSM 5692</strain>
    </source>
</reference>
<feature type="domain" description="Sigma-54 factor interaction" evidence="5">
    <location>
        <begin position="137"/>
        <end position="366"/>
    </location>
</feature>
<dbReference type="PROSITE" id="PS00675">
    <property type="entry name" value="SIGMA54_INTERACT_1"/>
    <property type="match status" value="1"/>
</dbReference>
<feature type="region of interest" description="Disordered" evidence="4">
    <location>
        <begin position="388"/>
        <end position="410"/>
    </location>
</feature>
<dbReference type="EMBL" id="CP001734">
    <property type="protein sequence ID" value="ACV68225.1"/>
    <property type="molecule type" value="Genomic_DNA"/>
</dbReference>
<keyword evidence="2" id="KW-0067">ATP-binding</keyword>
<dbReference type="Proteomes" id="UP000001052">
    <property type="component" value="Chromosome"/>
</dbReference>
<dbReference type="KEGG" id="drt:Dret_0934"/>
<dbReference type="Gene3D" id="1.10.10.60">
    <property type="entry name" value="Homeodomain-like"/>
    <property type="match status" value="1"/>
</dbReference>
<evidence type="ECO:0000256" key="4">
    <source>
        <dbReference type="SAM" id="MobiDB-lite"/>
    </source>
</evidence>
<dbReference type="InterPro" id="IPR025662">
    <property type="entry name" value="Sigma_54_int_dom_ATP-bd_1"/>
</dbReference>
<dbReference type="AlphaFoldDB" id="C8X1C8"/>
<dbReference type="SMART" id="SM00382">
    <property type="entry name" value="AAA"/>
    <property type="match status" value="1"/>
</dbReference>
<dbReference type="Pfam" id="PF00158">
    <property type="entry name" value="Sigma54_activat"/>
    <property type="match status" value="1"/>
</dbReference>
<dbReference type="InterPro" id="IPR003593">
    <property type="entry name" value="AAA+_ATPase"/>
</dbReference>
<dbReference type="InterPro" id="IPR058031">
    <property type="entry name" value="AAA_lid_NorR"/>
</dbReference>
<dbReference type="Gene3D" id="1.10.8.60">
    <property type="match status" value="1"/>
</dbReference>
<dbReference type="InterPro" id="IPR025943">
    <property type="entry name" value="Sigma_54_int_dom_ATP-bd_2"/>
</dbReference>
<dbReference type="InterPro" id="IPR011006">
    <property type="entry name" value="CheY-like_superfamily"/>
</dbReference>
<dbReference type="GO" id="GO:0000160">
    <property type="term" value="P:phosphorelay signal transduction system"/>
    <property type="evidence" value="ECO:0007669"/>
    <property type="project" value="InterPro"/>
</dbReference>
<dbReference type="HOGENOM" id="CLU_000445_0_6_7"/>
<dbReference type="SUPFAM" id="SSF52172">
    <property type="entry name" value="CheY-like"/>
    <property type="match status" value="1"/>
</dbReference>
<feature type="domain" description="Response regulatory" evidence="6">
    <location>
        <begin position="3"/>
        <end position="117"/>
    </location>
</feature>